<organism evidence="1 2">
    <name type="scientific">Suillus discolor</name>
    <dbReference type="NCBI Taxonomy" id="1912936"/>
    <lineage>
        <taxon>Eukaryota</taxon>
        <taxon>Fungi</taxon>
        <taxon>Dikarya</taxon>
        <taxon>Basidiomycota</taxon>
        <taxon>Agaricomycotina</taxon>
        <taxon>Agaricomycetes</taxon>
        <taxon>Agaricomycetidae</taxon>
        <taxon>Boletales</taxon>
        <taxon>Suillineae</taxon>
        <taxon>Suillaceae</taxon>
        <taxon>Suillus</taxon>
    </lineage>
</organism>
<dbReference type="RefSeq" id="XP_041287166.1">
    <property type="nucleotide sequence ID" value="XM_041443699.1"/>
</dbReference>
<evidence type="ECO:0008006" key="3">
    <source>
        <dbReference type="Google" id="ProtNLM"/>
    </source>
</evidence>
<proteinExistence type="predicted"/>
<name>A0A9P7EVF4_9AGAM</name>
<dbReference type="InterPro" id="IPR038765">
    <property type="entry name" value="Papain-like_cys_pep_sf"/>
</dbReference>
<dbReference type="AlphaFoldDB" id="A0A9P7EVF4"/>
<protein>
    <recommendedName>
        <fullName evidence="3">Ubiquitin-like protease family profile domain-containing protein</fullName>
    </recommendedName>
</protein>
<dbReference type="Proteomes" id="UP000823399">
    <property type="component" value="Unassembled WGS sequence"/>
</dbReference>
<dbReference type="PANTHER" id="PTHR33096">
    <property type="entry name" value="CXC2 DOMAIN-CONTAINING PROTEIN"/>
    <property type="match status" value="1"/>
</dbReference>
<comment type="caution">
    <text evidence="1">The sequence shown here is derived from an EMBL/GenBank/DDBJ whole genome shotgun (WGS) entry which is preliminary data.</text>
</comment>
<keyword evidence="2" id="KW-1185">Reference proteome</keyword>
<reference evidence="1" key="1">
    <citation type="journal article" date="2020" name="New Phytol.">
        <title>Comparative genomics reveals dynamic genome evolution in host specialist ectomycorrhizal fungi.</title>
        <authorList>
            <person name="Lofgren L.A."/>
            <person name="Nguyen N.H."/>
            <person name="Vilgalys R."/>
            <person name="Ruytinx J."/>
            <person name="Liao H.L."/>
            <person name="Branco S."/>
            <person name="Kuo A."/>
            <person name="LaButti K."/>
            <person name="Lipzen A."/>
            <person name="Andreopoulos W."/>
            <person name="Pangilinan J."/>
            <person name="Riley R."/>
            <person name="Hundley H."/>
            <person name="Na H."/>
            <person name="Barry K."/>
            <person name="Grigoriev I.V."/>
            <person name="Stajich J.E."/>
            <person name="Kennedy P.G."/>
        </authorList>
    </citation>
    <scope>NUCLEOTIDE SEQUENCE</scope>
    <source>
        <strain evidence="1">FC423</strain>
    </source>
</reference>
<dbReference type="Gene3D" id="3.40.395.10">
    <property type="entry name" value="Adenoviral Proteinase, Chain A"/>
    <property type="match status" value="1"/>
</dbReference>
<dbReference type="Pfam" id="PF18758">
    <property type="entry name" value="KDZ"/>
    <property type="match status" value="1"/>
</dbReference>
<evidence type="ECO:0000313" key="2">
    <source>
        <dbReference type="Proteomes" id="UP000823399"/>
    </source>
</evidence>
<dbReference type="GeneID" id="64705958"/>
<dbReference type="PANTHER" id="PTHR33096:SF1">
    <property type="entry name" value="CXC1-LIKE CYSTEINE CLUSTER ASSOCIATED WITH KDZ TRANSPOSASES DOMAIN-CONTAINING PROTEIN"/>
    <property type="match status" value="1"/>
</dbReference>
<dbReference type="EMBL" id="JABBWM010000085">
    <property type="protein sequence ID" value="KAG2093340.1"/>
    <property type="molecule type" value="Genomic_DNA"/>
</dbReference>
<accession>A0A9P7EVF4</accession>
<gene>
    <name evidence="1" type="ORF">F5147DRAFT_821268</name>
</gene>
<dbReference type="InterPro" id="IPR040521">
    <property type="entry name" value="KDZ"/>
</dbReference>
<sequence length="1135" mass="127513">MSGLGVQFVSPWKPRNKRKTQTLVKLPGQKAKQLKLQAKLATLLAGKLNSEQTTTCQLDTLPTAVLPEENMPADACEDLFLFEDEVPPLTEPQDSIPPLNTSEFIPNRRILPDITAAQLYDTWKILIPTLVNRTIGKFVERPPTILSACHLQKCAQKRTTMIGLFFDGKSQSVHRILQVTKDVRGFTTLDILSCRCATAPQVLVLHGLFPTSPSQPRMAVSTELLTFYRTLFECSCDAVNALASALHTHYIRRGFRMTNAKVRESNLGQAILWFDVLQVELESQLECTVQASRDLVDASRDPPEHPASYAPTVDVVPRERCATILLQCCPACFGGVSFGRQLEEGGDIHVATDGNFHRRHWRSAGDSPHFYDPSYFLPKAQVDDIGRHIDQSRKSALKPHAPLIPHEAIDLCKNSYEAADGKKQKASMDSFDDTGVMALICHHDIPLFFANIDTPGEQQKYAIALIDHLFALLPQSATVVTLYDVGCVLSRSLSQYNILPEAVTKHLRFATTAMHAYGHEWLCQLVYNPRICEGLGLSDREGTERLWSRFIRLIGIQRSSSRQRWLWLLDRQAAAIGLEMRTDLGDWIWRRLKWGIHEQGTAAQTTLSECDATIEDLRHQWALQRQSQLSIHAHAPARLKKELDTVFALQGDLDASDKALQATSEVITKGNVSQRTLDAIESLERSHQRLMDKVDVLYASLNVHDKFPELEGINIEFVRTLLLARDLKINIRKRAIGSFFEWDKLDRAIGGTQQALGTKLHQQTRKAISKQQPALLATLRKFNGYCECLEELYEPGCGIPLPMPLPTKLNELRNDQTLMEDIWITPSVGEVPRWLDDQDIRDGIRAMLKCDRCIEEQRRLGLEADNLCRWFGDELAAIELALQLPENFLSYYVSGGNISNIFKSVGASKDTALHWIPQTSISCATTLEEGEEEGEEDPEVIAVSFDDPPPEHIALADIINIDTPDSEDEEDINIAIEPRALITWHTPKQVIVDPVPPMNDTTVIVPGVITTRVRPPHDAFPHQIFEPKDIKILASPTALLNDSLINGCAALLYSESLQASPAVAQYAILSTHDLPCIRYNASDDVLWCNISWTCYWAKDVWIIPIHRPSIIGHWVLCIVHLQSKELHLFDSFAEQ</sequence>
<dbReference type="OrthoDB" id="3253684at2759"/>
<evidence type="ECO:0000313" key="1">
    <source>
        <dbReference type="EMBL" id="KAG2093340.1"/>
    </source>
</evidence>
<dbReference type="SUPFAM" id="SSF54001">
    <property type="entry name" value="Cysteine proteinases"/>
    <property type="match status" value="1"/>
</dbReference>